<sequence length="101" mass="11532">MVILDMIQALILDVENGDWVMLLFRIAQIVAVLALVWLGARLLERNAVLKRAINALEDETKLLGPRKRRIVAEIANRSTGTVHATREEMKEKDKAKRWKDA</sequence>
<keyword evidence="2" id="KW-0812">Transmembrane</keyword>
<keyword evidence="2" id="KW-1133">Transmembrane helix</keyword>
<gene>
    <name evidence="3" type="ORF">S01H1_16214</name>
</gene>
<feature type="region of interest" description="Disordered" evidence="1">
    <location>
        <begin position="82"/>
        <end position="101"/>
    </location>
</feature>
<name>X0SFR0_9ZZZZ</name>
<proteinExistence type="predicted"/>
<keyword evidence="2" id="KW-0472">Membrane</keyword>
<dbReference type="EMBL" id="BARS01008513">
    <property type="protein sequence ID" value="GAF79878.1"/>
    <property type="molecule type" value="Genomic_DNA"/>
</dbReference>
<evidence type="ECO:0000256" key="1">
    <source>
        <dbReference type="SAM" id="MobiDB-lite"/>
    </source>
</evidence>
<accession>X0SFR0</accession>
<comment type="caution">
    <text evidence="3">The sequence shown here is derived from an EMBL/GenBank/DDBJ whole genome shotgun (WGS) entry which is preliminary data.</text>
</comment>
<organism evidence="3">
    <name type="scientific">marine sediment metagenome</name>
    <dbReference type="NCBI Taxonomy" id="412755"/>
    <lineage>
        <taxon>unclassified sequences</taxon>
        <taxon>metagenomes</taxon>
        <taxon>ecological metagenomes</taxon>
    </lineage>
</organism>
<dbReference type="AlphaFoldDB" id="X0SFR0"/>
<protein>
    <submittedName>
        <fullName evidence="3">Uncharacterized protein</fullName>
    </submittedName>
</protein>
<reference evidence="3" key="1">
    <citation type="journal article" date="2014" name="Front. Microbiol.">
        <title>High frequency of phylogenetically diverse reductive dehalogenase-homologous genes in deep subseafloor sedimentary metagenomes.</title>
        <authorList>
            <person name="Kawai M."/>
            <person name="Futagami T."/>
            <person name="Toyoda A."/>
            <person name="Takaki Y."/>
            <person name="Nishi S."/>
            <person name="Hori S."/>
            <person name="Arai W."/>
            <person name="Tsubouchi T."/>
            <person name="Morono Y."/>
            <person name="Uchiyama I."/>
            <person name="Ito T."/>
            <person name="Fujiyama A."/>
            <person name="Inagaki F."/>
            <person name="Takami H."/>
        </authorList>
    </citation>
    <scope>NUCLEOTIDE SEQUENCE</scope>
    <source>
        <strain evidence="3">Expedition CK06-06</strain>
    </source>
</reference>
<feature type="compositionally biased region" description="Basic and acidic residues" evidence="1">
    <location>
        <begin position="84"/>
        <end position="101"/>
    </location>
</feature>
<evidence type="ECO:0000256" key="2">
    <source>
        <dbReference type="SAM" id="Phobius"/>
    </source>
</evidence>
<feature type="transmembrane region" description="Helical" evidence="2">
    <location>
        <begin position="20"/>
        <end position="43"/>
    </location>
</feature>
<evidence type="ECO:0000313" key="3">
    <source>
        <dbReference type="EMBL" id="GAF79878.1"/>
    </source>
</evidence>